<accession>A0ACC2K0E0</accession>
<comment type="caution">
    <text evidence="1">The sequence shown here is derived from an EMBL/GenBank/DDBJ whole genome shotgun (WGS) entry which is preliminary data.</text>
</comment>
<organism evidence="1 2">
    <name type="scientific">Lasiodiplodia mahajangana</name>
    <dbReference type="NCBI Taxonomy" id="1108764"/>
    <lineage>
        <taxon>Eukaryota</taxon>
        <taxon>Fungi</taxon>
        <taxon>Dikarya</taxon>
        <taxon>Ascomycota</taxon>
        <taxon>Pezizomycotina</taxon>
        <taxon>Dothideomycetes</taxon>
        <taxon>Dothideomycetes incertae sedis</taxon>
        <taxon>Botryosphaeriales</taxon>
        <taxon>Botryosphaeriaceae</taxon>
        <taxon>Lasiodiplodia</taxon>
    </lineage>
</organism>
<evidence type="ECO:0000313" key="2">
    <source>
        <dbReference type="Proteomes" id="UP001153332"/>
    </source>
</evidence>
<proteinExistence type="predicted"/>
<name>A0ACC2K0E0_9PEZI</name>
<keyword evidence="2" id="KW-1185">Reference proteome</keyword>
<dbReference type="Proteomes" id="UP001153332">
    <property type="component" value="Unassembled WGS sequence"/>
</dbReference>
<dbReference type="EMBL" id="JAPUUL010000044">
    <property type="protein sequence ID" value="KAJ8133111.1"/>
    <property type="molecule type" value="Genomic_DNA"/>
</dbReference>
<sequence>MEPTSVNIDKMVAEGTSGSERGDHALAEPEEYSKTSIDQVAAHRLSGHRHSTQLDDFEILKKSKIISNGVLDVVQSISDSLDRVESWGGVGNPIVVKTRAVLPRMKSYIDPNTAASTVTYKNLAADLGALDLALTKLLDKAETVMPGRRKSALNFLYSKLFVVQSPPDIIKALTHAVNNLRIIQSLAVSLEQNLRFRAVLLDEIDHKYPLPPRYGSIGRRSPINPPASKELIQRVKETIDRIGQRFDLFNELTISDSNLERRAYFREQRLDGTCDWFVHNQEFQNEWLLGGHKGCSTLVCWGRPGVGKSVIASRVIDALSSLKRPHAYYFLGNCGVTSAERLTASLLSQLHGLELDHRNPDVGSGSSSYDDSISSLMRDDSVEVITESQALPTEDNYNMNTLKDCRTPSGSSPAIDTLDGGFADEPLGPPTSSTPTFASPHRPFSILLKELVDTLSGIHDEVFIVLDAWEEERMEPGRIDDFRAVLTKLHVAGCKLFLTTRTEPRDMVPFTHELVSVENKHNSEDIERFIRSRMQDAGTIPRLPLMDSKTMDSFCQEAVRRSQGSFTLATLLCNNFRITHESSLLCLSPSGSRSSIEPVSAHISCLSRLKAPVSIYITSTLLWLAFAITPVPFDSFWEPLQWVSSRLQAYQHDQSDQKHGDRKINAILDQLEGLVRIDRGNRLMQLSPEVGEITKSMCFSEEQSTAFTSSLSGKEILGYICLWCIEYLLAIPMEYTRVKSKTEANRLLQEHPLLSHVVRNWATYCREFDARVMGGQTREKISGQPFKGKGVELHNIEATHDEVTKEEALHNVQAGSEEGGIEEEPTEESGNQLKAFASLRSKVSARTSELIEDNAKMSMVILLATYLGPDSSTLGSNWQKLLSQVTSMSGLAIASRLGLNREVQRILDRDRDQIYAQDSQGDTPLHEAARAGFEDVVYTLLDAGAPVSAINQLGMSPGEYAKYYTRPEIFVIIFDRMCILDSSLLDETNEVTAYYYSCVAESQKDLKRSRDLVLCHVVKIPNVVMTQGLLENGADPNAFDDEGIPVLHHAIRHSTRAVNRREDRRCPDFLLHHGADPTIKSKGENNESALHVAIRHGNLPIFQLLLIYGADPSDTDSDGRPPMFALFGSKANYSEESYRSLLSGLVGRGAELDQPDNKGRRALHLAAQHQLPYVTQKLIWLGADCNYEDEDRKIPLEYAQDTKNENGGILKVLTYYHCMKENVKSSDDVLVYLLRGDFEKAYDNLFQALQDRKSEFEADDARGGRAGALLFDLGNITYRAVIQTTGEAIREAVC</sequence>
<evidence type="ECO:0000313" key="1">
    <source>
        <dbReference type="EMBL" id="KAJ8133111.1"/>
    </source>
</evidence>
<protein>
    <submittedName>
        <fullName evidence="1">Uncharacterized protein</fullName>
    </submittedName>
</protein>
<reference evidence="1" key="1">
    <citation type="submission" date="2022-12" db="EMBL/GenBank/DDBJ databases">
        <title>Genome Sequence of Lasiodiplodia mahajangana.</title>
        <authorList>
            <person name="Buettner E."/>
        </authorList>
    </citation>
    <scope>NUCLEOTIDE SEQUENCE</scope>
    <source>
        <strain evidence="1">VT137</strain>
    </source>
</reference>
<gene>
    <name evidence="1" type="ORF">O1611_g512</name>
</gene>